<dbReference type="AlphaFoldDB" id="A0AAJ0HF43"/>
<dbReference type="Pfam" id="PF13489">
    <property type="entry name" value="Methyltransf_23"/>
    <property type="match status" value="1"/>
</dbReference>
<organism evidence="2 3">
    <name type="scientific">Lasiosphaeria hispida</name>
    <dbReference type="NCBI Taxonomy" id="260671"/>
    <lineage>
        <taxon>Eukaryota</taxon>
        <taxon>Fungi</taxon>
        <taxon>Dikarya</taxon>
        <taxon>Ascomycota</taxon>
        <taxon>Pezizomycotina</taxon>
        <taxon>Sordariomycetes</taxon>
        <taxon>Sordariomycetidae</taxon>
        <taxon>Sordariales</taxon>
        <taxon>Lasiosphaeriaceae</taxon>
        <taxon>Lasiosphaeria</taxon>
    </lineage>
</organism>
<dbReference type="EMBL" id="JAUIQD010000005">
    <property type="protein sequence ID" value="KAK3349635.1"/>
    <property type="molecule type" value="Genomic_DNA"/>
</dbReference>
<comment type="caution">
    <text evidence="2">The sequence shown here is derived from an EMBL/GenBank/DDBJ whole genome shotgun (WGS) entry which is preliminary data.</text>
</comment>
<dbReference type="PANTHER" id="PTHR43591:SF31">
    <property type="entry name" value="LAEA-LIKE, PUTATIVE (AFU_ORTHOLOGUE AFUA_8G01930)-RELATED"/>
    <property type="match status" value="1"/>
</dbReference>
<reference evidence="2" key="1">
    <citation type="journal article" date="2023" name="Mol. Phylogenet. Evol.">
        <title>Genome-scale phylogeny and comparative genomics of the fungal order Sordariales.</title>
        <authorList>
            <person name="Hensen N."/>
            <person name="Bonometti L."/>
            <person name="Westerberg I."/>
            <person name="Brannstrom I.O."/>
            <person name="Guillou S."/>
            <person name="Cros-Aarteil S."/>
            <person name="Calhoun S."/>
            <person name="Haridas S."/>
            <person name="Kuo A."/>
            <person name="Mondo S."/>
            <person name="Pangilinan J."/>
            <person name="Riley R."/>
            <person name="LaButti K."/>
            <person name="Andreopoulos B."/>
            <person name="Lipzen A."/>
            <person name="Chen C."/>
            <person name="Yan M."/>
            <person name="Daum C."/>
            <person name="Ng V."/>
            <person name="Clum A."/>
            <person name="Steindorff A."/>
            <person name="Ohm R.A."/>
            <person name="Martin F."/>
            <person name="Silar P."/>
            <person name="Natvig D.O."/>
            <person name="Lalanne C."/>
            <person name="Gautier V."/>
            <person name="Ament-Velasquez S.L."/>
            <person name="Kruys A."/>
            <person name="Hutchinson M.I."/>
            <person name="Powell A.J."/>
            <person name="Barry K."/>
            <person name="Miller A.N."/>
            <person name="Grigoriev I.V."/>
            <person name="Debuchy R."/>
            <person name="Gladieux P."/>
            <person name="Hiltunen Thoren M."/>
            <person name="Johannesson H."/>
        </authorList>
    </citation>
    <scope>NUCLEOTIDE SEQUENCE</scope>
    <source>
        <strain evidence="2">CBS 955.72</strain>
    </source>
</reference>
<evidence type="ECO:0000256" key="1">
    <source>
        <dbReference type="ARBA" id="ARBA00038158"/>
    </source>
</evidence>
<keyword evidence="3" id="KW-1185">Reference proteome</keyword>
<accession>A0AAJ0HF43</accession>
<dbReference type="GO" id="GO:0032259">
    <property type="term" value="P:methylation"/>
    <property type="evidence" value="ECO:0007669"/>
    <property type="project" value="UniProtKB-KW"/>
</dbReference>
<dbReference type="InterPro" id="IPR029063">
    <property type="entry name" value="SAM-dependent_MTases_sf"/>
</dbReference>
<proteinExistence type="inferred from homology"/>
<evidence type="ECO:0000313" key="3">
    <source>
        <dbReference type="Proteomes" id="UP001275084"/>
    </source>
</evidence>
<dbReference type="Gene3D" id="3.40.50.150">
    <property type="entry name" value="Vaccinia Virus protein VP39"/>
    <property type="match status" value="1"/>
</dbReference>
<gene>
    <name evidence="2" type="ORF">B0T25DRAFT_548603</name>
</gene>
<reference evidence="2" key="2">
    <citation type="submission" date="2023-06" db="EMBL/GenBank/DDBJ databases">
        <authorList>
            <consortium name="Lawrence Berkeley National Laboratory"/>
            <person name="Haridas S."/>
            <person name="Hensen N."/>
            <person name="Bonometti L."/>
            <person name="Westerberg I."/>
            <person name="Brannstrom I.O."/>
            <person name="Guillou S."/>
            <person name="Cros-Aarteil S."/>
            <person name="Calhoun S."/>
            <person name="Kuo A."/>
            <person name="Mondo S."/>
            <person name="Pangilinan J."/>
            <person name="Riley R."/>
            <person name="Labutti K."/>
            <person name="Andreopoulos B."/>
            <person name="Lipzen A."/>
            <person name="Chen C."/>
            <person name="Yanf M."/>
            <person name="Daum C."/>
            <person name="Ng V."/>
            <person name="Clum A."/>
            <person name="Steindorff A."/>
            <person name="Ohm R."/>
            <person name="Martin F."/>
            <person name="Silar P."/>
            <person name="Natvig D."/>
            <person name="Lalanne C."/>
            <person name="Gautier V."/>
            <person name="Ament-Velasquez S.L."/>
            <person name="Kruys A."/>
            <person name="Hutchinson M.I."/>
            <person name="Powell A.J."/>
            <person name="Barry K."/>
            <person name="Miller A.N."/>
            <person name="Grigoriev I.V."/>
            <person name="Debuchy R."/>
            <person name="Gladieux P."/>
            <person name="Thoren M.H."/>
            <person name="Johannesson H."/>
        </authorList>
    </citation>
    <scope>NUCLEOTIDE SEQUENCE</scope>
    <source>
        <strain evidence="2">CBS 955.72</strain>
    </source>
</reference>
<evidence type="ECO:0000313" key="2">
    <source>
        <dbReference type="EMBL" id="KAK3349635.1"/>
    </source>
</evidence>
<sequence>MTTSEHQITANLAADDFDDIESATVVTNATSQTSLRSSLLAYHEENGRRYHTHSAGRYFFPNDAPEFERLELQHALSLLTLDGDLCLSPNKADAKRVLDVGTGTGVWAIDYATAYPEAKVVGIDLSPAQPSFIPPNCSFETDDIEKEWVWAQPFDLIFVRMIGGSLADTQGFIKRAFENLAPGGYLEMMDIVLPVASDDGTLKPDSNLVRMSHLTVEATAKFGRPISLAPQYPSMFEAAGFTGVTTKNFKWPSSIWPRDKKHKEMGRWNFANIDSGLEGLTLALFTHGLGMSKEETLALCHGARKEINDVNIHAYWPVSITYGKKPE</sequence>
<keyword evidence="2" id="KW-0489">Methyltransferase</keyword>
<name>A0AAJ0HF43_9PEZI</name>
<keyword evidence="2" id="KW-0808">Transferase</keyword>
<dbReference type="SUPFAM" id="SSF53335">
    <property type="entry name" value="S-adenosyl-L-methionine-dependent methyltransferases"/>
    <property type="match status" value="1"/>
</dbReference>
<protein>
    <submittedName>
        <fullName evidence="2">S-adenosyl-L-methionine-dependent methyltransferase</fullName>
    </submittedName>
</protein>
<comment type="similarity">
    <text evidence="1">Belongs to the methyltransferase superfamily. LaeA methyltransferase family.</text>
</comment>
<dbReference type="Proteomes" id="UP001275084">
    <property type="component" value="Unassembled WGS sequence"/>
</dbReference>
<dbReference type="GO" id="GO:0008168">
    <property type="term" value="F:methyltransferase activity"/>
    <property type="evidence" value="ECO:0007669"/>
    <property type="project" value="UniProtKB-KW"/>
</dbReference>
<dbReference type="PANTHER" id="PTHR43591">
    <property type="entry name" value="METHYLTRANSFERASE"/>
    <property type="match status" value="1"/>
</dbReference>
<dbReference type="CDD" id="cd02440">
    <property type="entry name" value="AdoMet_MTases"/>
    <property type="match status" value="1"/>
</dbReference>